<sequence length="63" mass="6938">MLITQPNEHTTPQTKQECTSRLSTVVLFDRSASWELVKAYTDMATCTSAASIVATVLLPRNPL</sequence>
<protein>
    <submittedName>
        <fullName evidence="1">Uncharacterized protein</fullName>
    </submittedName>
</protein>
<dbReference type="Gramene" id="CDF34435">
    <property type="protein sequence ID" value="CDF34435"/>
    <property type="gene ID" value="CHC_T00003134001"/>
</dbReference>
<gene>
    <name evidence="1" type="ORF">CHC_T00003134001</name>
</gene>
<dbReference type="KEGG" id="ccp:CHC_T00003134001"/>
<organism evidence="1 2">
    <name type="scientific">Chondrus crispus</name>
    <name type="common">Carrageen Irish moss</name>
    <name type="synonym">Polymorpha crispa</name>
    <dbReference type="NCBI Taxonomy" id="2769"/>
    <lineage>
        <taxon>Eukaryota</taxon>
        <taxon>Rhodophyta</taxon>
        <taxon>Florideophyceae</taxon>
        <taxon>Rhodymeniophycidae</taxon>
        <taxon>Gigartinales</taxon>
        <taxon>Gigartinaceae</taxon>
        <taxon>Chondrus</taxon>
    </lineage>
</organism>
<dbReference type="RefSeq" id="XP_005714254.1">
    <property type="nucleotide sequence ID" value="XM_005714197.1"/>
</dbReference>
<dbReference type="GeneID" id="17321970"/>
<dbReference type="Proteomes" id="UP000012073">
    <property type="component" value="Unassembled WGS sequence"/>
</dbReference>
<dbReference type="EMBL" id="HG001693">
    <property type="protein sequence ID" value="CDF34435.1"/>
    <property type="molecule type" value="Genomic_DNA"/>
</dbReference>
<reference evidence="2" key="1">
    <citation type="journal article" date="2013" name="Proc. Natl. Acad. Sci. U.S.A.">
        <title>Genome structure and metabolic features in the red seaweed Chondrus crispus shed light on evolution of the Archaeplastida.</title>
        <authorList>
            <person name="Collen J."/>
            <person name="Porcel B."/>
            <person name="Carre W."/>
            <person name="Ball S.G."/>
            <person name="Chaparro C."/>
            <person name="Tonon T."/>
            <person name="Barbeyron T."/>
            <person name="Michel G."/>
            <person name="Noel B."/>
            <person name="Valentin K."/>
            <person name="Elias M."/>
            <person name="Artiguenave F."/>
            <person name="Arun A."/>
            <person name="Aury J.M."/>
            <person name="Barbosa-Neto J.F."/>
            <person name="Bothwell J.H."/>
            <person name="Bouget F.Y."/>
            <person name="Brillet L."/>
            <person name="Cabello-Hurtado F."/>
            <person name="Capella-Gutierrez S."/>
            <person name="Charrier B."/>
            <person name="Cladiere L."/>
            <person name="Cock J.M."/>
            <person name="Coelho S.M."/>
            <person name="Colleoni C."/>
            <person name="Czjzek M."/>
            <person name="Da Silva C."/>
            <person name="Delage L."/>
            <person name="Denoeud F."/>
            <person name="Deschamps P."/>
            <person name="Dittami S.M."/>
            <person name="Gabaldon T."/>
            <person name="Gachon C.M."/>
            <person name="Groisillier A."/>
            <person name="Herve C."/>
            <person name="Jabbari K."/>
            <person name="Katinka M."/>
            <person name="Kloareg B."/>
            <person name="Kowalczyk N."/>
            <person name="Labadie K."/>
            <person name="Leblanc C."/>
            <person name="Lopez P.J."/>
            <person name="McLachlan D.H."/>
            <person name="Meslet-Cladiere L."/>
            <person name="Moustafa A."/>
            <person name="Nehr Z."/>
            <person name="Nyvall Collen P."/>
            <person name="Panaud O."/>
            <person name="Partensky F."/>
            <person name="Poulain J."/>
            <person name="Rensing S.A."/>
            <person name="Rousvoal S."/>
            <person name="Samson G."/>
            <person name="Symeonidi A."/>
            <person name="Weissenbach J."/>
            <person name="Zambounis A."/>
            <person name="Wincker P."/>
            <person name="Boyen C."/>
        </authorList>
    </citation>
    <scope>NUCLEOTIDE SEQUENCE [LARGE SCALE GENOMIC DNA]</scope>
    <source>
        <strain evidence="2">cv. Stackhouse</strain>
    </source>
</reference>
<evidence type="ECO:0000313" key="2">
    <source>
        <dbReference type="Proteomes" id="UP000012073"/>
    </source>
</evidence>
<name>R7QAE1_CHOCR</name>
<proteinExistence type="predicted"/>
<accession>R7QAE1</accession>
<dbReference type="AlphaFoldDB" id="R7QAE1"/>
<keyword evidence="2" id="KW-1185">Reference proteome</keyword>
<evidence type="ECO:0000313" key="1">
    <source>
        <dbReference type="EMBL" id="CDF34435.1"/>
    </source>
</evidence>